<evidence type="ECO:0000313" key="6">
    <source>
        <dbReference type="Proteomes" id="UP000187172"/>
    </source>
</evidence>
<dbReference type="AlphaFoldDB" id="A0A1R1DVM0"/>
<comment type="caution">
    <text evidence="5">The sequence shown here is derived from an EMBL/GenBank/DDBJ whole genome shotgun (WGS) entry which is preliminary data.</text>
</comment>
<protein>
    <recommendedName>
        <fullName evidence="7">Peptidase</fullName>
    </recommendedName>
</protein>
<keyword evidence="3" id="KW-0378">Hydrolase</keyword>
<dbReference type="RefSeq" id="WP_076177078.1">
    <property type="nucleotide sequence ID" value="NZ_MRTP01000030.1"/>
</dbReference>
<comment type="similarity">
    <text evidence="1">Belongs to the peptidase S51 family.</text>
</comment>
<evidence type="ECO:0000256" key="3">
    <source>
        <dbReference type="ARBA" id="ARBA00022801"/>
    </source>
</evidence>
<name>A0A1R1DVM0_9BACL</name>
<dbReference type="STRING" id="297318.BK138_35335"/>
<keyword evidence="6" id="KW-1185">Reference proteome</keyword>
<proteinExistence type="inferred from homology"/>
<evidence type="ECO:0000256" key="4">
    <source>
        <dbReference type="ARBA" id="ARBA00022825"/>
    </source>
</evidence>
<dbReference type="Proteomes" id="UP000187172">
    <property type="component" value="Unassembled WGS sequence"/>
</dbReference>
<reference evidence="5 6" key="1">
    <citation type="submission" date="2016-11" db="EMBL/GenBank/DDBJ databases">
        <title>Paenibacillus species isolates.</title>
        <authorList>
            <person name="Beno S.M."/>
        </authorList>
    </citation>
    <scope>NUCLEOTIDE SEQUENCE [LARGE SCALE GENOMIC DNA]</scope>
    <source>
        <strain evidence="5 6">FSL R5-0378</strain>
    </source>
</reference>
<dbReference type="PANTHER" id="PTHR20842:SF0">
    <property type="entry name" value="ALPHA-ASPARTYL DIPEPTIDASE"/>
    <property type="match status" value="1"/>
</dbReference>
<dbReference type="Pfam" id="PF03575">
    <property type="entry name" value="Peptidase_S51"/>
    <property type="match status" value="1"/>
</dbReference>
<accession>A0A1R1DVM0</accession>
<dbReference type="SUPFAM" id="SSF52317">
    <property type="entry name" value="Class I glutamine amidotransferase-like"/>
    <property type="match status" value="1"/>
</dbReference>
<dbReference type="InterPro" id="IPR005320">
    <property type="entry name" value="Peptidase_S51"/>
</dbReference>
<evidence type="ECO:0008006" key="7">
    <source>
        <dbReference type="Google" id="ProtNLM"/>
    </source>
</evidence>
<evidence type="ECO:0000313" key="5">
    <source>
        <dbReference type="EMBL" id="OMF43568.1"/>
    </source>
</evidence>
<evidence type="ECO:0000256" key="1">
    <source>
        <dbReference type="ARBA" id="ARBA00006534"/>
    </source>
</evidence>
<keyword evidence="2" id="KW-0645">Protease</keyword>
<dbReference type="GO" id="GO:0008236">
    <property type="term" value="F:serine-type peptidase activity"/>
    <property type="evidence" value="ECO:0007669"/>
    <property type="project" value="UniProtKB-KW"/>
</dbReference>
<dbReference type="PANTHER" id="PTHR20842">
    <property type="entry name" value="PROTEASE S51 ALPHA-ASPARTYL DIPEPTIDASE"/>
    <property type="match status" value="1"/>
</dbReference>
<dbReference type="EMBL" id="MRTP01000030">
    <property type="protein sequence ID" value="OMF43568.1"/>
    <property type="molecule type" value="Genomic_DNA"/>
</dbReference>
<dbReference type="GO" id="GO:0006508">
    <property type="term" value="P:proteolysis"/>
    <property type="evidence" value="ECO:0007669"/>
    <property type="project" value="UniProtKB-KW"/>
</dbReference>
<evidence type="ECO:0000256" key="2">
    <source>
        <dbReference type="ARBA" id="ARBA00022670"/>
    </source>
</evidence>
<dbReference type="InterPro" id="IPR029062">
    <property type="entry name" value="Class_I_gatase-like"/>
</dbReference>
<dbReference type="Gene3D" id="3.40.50.880">
    <property type="match status" value="1"/>
</dbReference>
<organism evidence="5 6">
    <name type="scientific">Paenibacillus rhizosphaerae</name>
    <dbReference type="NCBI Taxonomy" id="297318"/>
    <lineage>
        <taxon>Bacteria</taxon>
        <taxon>Bacillati</taxon>
        <taxon>Bacillota</taxon>
        <taxon>Bacilli</taxon>
        <taxon>Bacillales</taxon>
        <taxon>Paenibacillaceae</taxon>
        <taxon>Paenibacillus</taxon>
    </lineage>
</organism>
<sequence>MKYYLSSSYKIGTEEVKLKEMTANGNKHVAFIYNALDYVTDLERRNKSVAMNISDLEKLGFNVDVLDLKLYFNNSKALKDKLEHYDVIWVRGGNTFVLAQAMKLSGFDEIIKEYHRDSKSIVYGGYSAGVCILGPTLRGIHLVDDPDQKPYGEQYQTIWEGLNILNYAIAPHYKSDHKESEDMDKAVEYMINNKIPFKALRDGEVIIIE</sequence>
<keyword evidence="4" id="KW-0720">Serine protease</keyword>
<gene>
    <name evidence="5" type="ORF">BK138_35335</name>
</gene>